<keyword evidence="2" id="KW-0808">Transferase</keyword>
<dbReference type="PROSITE" id="PS51996">
    <property type="entry name" value="TR_MART"/>
    <property type="match status" value="1"/>
</dbReference>
<dbReference type="OrthoDB" id="1362422at2"/>
<evidence type="ECO:0000259" key="1">
    <source>
        <dbReference type="Pfam" id="PF03496"/>
    </source>
</evidence>
<dbReference type="AlphaFoldDB" id="A0A316EGM8"/>
<dbReference type="GO" id="GO:0106274">
    <property type="term" value="F:NAD+-protein-arginine ADP-ribosyltransferase activity"/>
    <property type="evidence" value="ECO:0007669"/>
    <property type="project" value="UniProtKB-EC"/>
</dbReference>
<keyword evidence="3" id="KW-1185">Reference proteome</keyword>
<comment type="caution">
    <text evidence="2">The sequence shown here is derived from an EMBL/GenBank/DDBJ whole genome shotgun (WGS) entry which is preliminary data.</text>
</comment>
<proteinExistence type="predicted"/>
<gene>
    <name evidence="2" type="ORF">LV89_00457</name>
</gene>
<name>A0A316EGM8_9BACT</name>
<dbReference type="RefSeq" id="WP_109741240.1">
    <property type="nucleotide sequence ID" value="NZ_QGGO01000002.1"/>
</dbReference>
<protein>
    <submittedName>
        <fullName evidence="2">ADP-ribosyltransferase exoenzyme</fullName>
    </submittedName>
</protein>
<dbReference type="Pfam" id="PF03496">
    <property type="entry name" value="ADPrib_exo_Tox"/>
    <property type="match status" value="1"/>
</dbReference>
<accession>A0A316EGM8</accession>
<dbReference type="GO" id="GO:0016779">
    <property type="term" value="F:nucleotidyltransferase activity"/>
    <property type="evidence" value="ECO:0007669"/>
    <property type="project" value="UniProtKB-KW"/>
</dbReference>
<dbReference type="Proteomes" id="UP000245489">
    <property type="component" value="Unassembled WGS sequence"/>
</dbReference>
<dbReference type="Gene3D" id="3.90.176.10">
    <property type="entry name" value="Toxin ADP-ribosyltransferase, Chain A, domain 1"/>
    <property type="match status" value="1"/>
</dbReference>
<sequence>MTIEEYATKYLSLEIQLIESSQERLNILPELTVYEKAIIFKYSEDGYEDLNEKLRLSGGKDISIFGILLDECLNKLPDYQGRVYRGVSLNKYDLNRYLEAFQNNILITESFFISTSESQLASRMFGRNVQFQIISKKGKSIREIAKFEDEREVLFRHNTCFEILDISHNQDVIIMKEINGKA</sequence>
<reference evidence="2 3" key="1">
    <citation type="submission" date="2018-05" db="EMBL/GenBank/DDBJ databases">
        <title>Genomic Encyclopedia of Archaeal and Bacterial Type Strains, Phase II (KMG-II): from individual species to whole genera.</title>
        <authorList>
            <person name="Goeker M."/>
        </authorList>
    </citation>
    <scope>NUCLEOTIDE SEQUENCE [LARGE SCALE GENOMIC DNA]</scope>
    <source>
        <strain evidence="2 3">DSM 22214</strain>
    </source>
</reference>
<dbReference type="EMBL" id="QGGO01000002">
    <property type="protein sequence ID" value="PWK28904.1"/>
    <property type="molecule type" value="Genomic_DNA"/>
</dbReference>
<dbReference type="InterPro" id="IPR003540">
    <property type="entry name" value="ADP-ribosyltransferase"/>
</dbReference>
<evidence type="ECO:0000313" key="3">
    <source>
        <dbReference type="Proteomes" id="UP000245489"/>
    </source>
</evidence>
<dbReference type="SUPFAM" id="SSF56399">
    <property type="entry name" value="ADP-ribosylation"/>
    <property type="match status" value="1"/>
</dbReference>
<evidence type="ECO:0000313" key="2">
    <source>
        <dbReference type="EMBL" id="PWK28904.1"/>
    </source>
</evidence>
<organism evidence="2 3">
    <name type="scientific">Arcicella aurantiaca</name>
    <dbReference type="NCBI Taxonomy" id="591202"/>
    <lineage>
        <taxon>Bacteria</taxon>
        <taxon>Pseudomonadati</taxon>
        <taxon>Bacteroidota</taxon>
        <taxon>Cytophagia</taxon>
        <taxon>Cytophagales</taxon>
        <taxon>Flectobacillaceae</taxon>
        <taxon>Arcicella</taxon>
    </lineage>
</organism>
<feature type="domain" description="ADP ribosyltransferase" evidence="1">
    <location>
        <begin position="28"/>
        <end position="169"/>
    </location>
</feature>